<evidence type="ECO:0000313" key="2">
    <source>
        <dbReference type="EMBL" id="GAQ10299.1"/>
    </source>
</evidence>
<dbReference type="PROSITE" id="PS51186">
    <property type="entry name" value="GNAT"/>
    <property type="match status" value="1"/>
</dbReference>
<evidence type="ECO:0000313" key="5">
    <source>
        <dbReference type="Proteomes" id="UP000051487"/>
    </source>
</evidence>
<dbReference type="AlphaFoldDB" id="A0AAN5YQ88"/>
<dbReference type="Gene3D" id="3.40.630.30">
    <property type="match status" value="1"/>
</dbReference>
<dbReference type="InterPro" id="IPR000182">
    <property type="entry name" value="GNAT_dom"/>
</dbReference>
<dbReference type="Proteomes" id="UP000051487">
    <property type="component" value="Unassembled WGS sequence"/>
</dbReference>
<dbReference type="PANTHER" id="PTHR43792">
    <property type="entry name" value="GNAT FAMILY, PUTATIVE (AFU_ORTHOLOGUE AFUA_3G00765)-RELATED-RELATED"/>
    <property type="match status" value="1"/>
</dbReference>
<gene>
    <name evidence="2" type="ORF">ALT_7620</name>
    <name evidence="4" type="ORF">CNMCM8927_006310</name>
    <name evidence="3" type="ORF">IFM60648_04611</name>
</gene>
<sequence length="209" mass="23008">MENSSSPPFRTARLQFDAMVDADAAGIHAIRGLEEVMKWSHKKVPDADLATTSKWVEEYLRPEQRVPGNVGYVIREIESGSVSESSVAVKGGDGDGKGRIIASIGLRYGLVEALGGKRWELGYVFHPDFWGKGYATEAVRGLMGAWPGIYERINWVDGDVQQERSAEVVAITDKGNEPSMRVLRKCGFEAVEEFADEDGTACVAFVYRC</sequence>
<comment type="caution">
    <text evidence="4">The sequence shown here is derived from an EMBL/GenBank/DDBJ whole genome shotgun (WGS) entry which is preliminary data.</text>
</comment>
<evidence type="ECO:0000313" key="7">
    <source>
        <dbReference type="Proteomes" id="UP000649114"/>
    </source>
</evidence>
<accession>A0AAN5YQ88</accession>
<evidence type="ECO:0000313" key="4">
    <source>
        <dbReference type="EMBL" id="KAF4205308.1"/>
    </source>
</evidence>
<feature type="domain" description="N-acetyltransferase" evidence="1">
    <location>
        <begin position="34"/>
        <end position="209"/>
    </location>
</feature>
<keyword evidence="6" id="KW-1185">Reference proteome</keyword>
<dbReference type="EMBL" id="BLKI01000022">
    <property type="protein sequence ID" value="GFF76080.1"/>
    <property type="molecule type" value="Genomic_DNA"/>
</dbReference>
<protein>
    <recommendedName>
        <fullName evidence="1">N-acetyltransferase domain-containing protein</fullName>
    </recommendedName>
</protein>
<proteinExistence type="predicted"/>
<evidence type="ECO:0000259" key="1">
    <source>
        <dbReference type="PROSITE" id="PS51186"/>
    </source>
</evidence>
<dbReference type="Pfam" id="PF13302">
    <property type="entry name" value="Acetyltransf_3"/>
    <property type="match status" value="1"/>
</dbReference>
<name>A0AAN5YQ88_ASPLE</name>
<evidence type="ECO:0000313" key="6">
    <source>
        <dbReference type="Proteomes" id="UP000465220"/>
    </source>
</evidence>
<dbReference type="Proteomes" id="UP000465220">
    <property type="component" value="Unassembled WGS sequence"/>
</dbReference>
<dbReference type="Proteomes" id="UP000649114">
    <property type="component" value="Unassembled WGS sequence"/>
</dbReference>
<evidence type="ECO:0000313" key="3">
    <source>
        <dbReference type="EMBL" id="GFF76080.1"/>
    </source>
</evidence>
<reference evidence="3 6" key="3">
    <citation type="submission" date="2020-01" db="EMBL/GenBank/DDBJ databases">
        <title>Draft genome sequence of Aspergillus lentulus IFM 60648.</title>
        <authorList>
            <person name="Takahashi H."/>
            <person name="Yaguchi T."/>
        </authorList>
    </citation>
    <scope>NUCLEOTIDE SEQUENCE [LARGE SCALE GENOMIC DNA]</scope>
    <source>
        <strain evidence="3 6">IFM 60648</strain>
    </source>
</reference>
<organism evidence="4 7">
    <name type="scientific">Aspergillus lentulus</name>
    <dbReference type="NCBI Taxonomy" id="293939"/>
    <lineage>
        <taxon>Eukaryota</taxon>
        <taxon>Fungi</taxon>
        <taxon>Dikarya</taxon>
        <taxon>Ascomycota</taxon>
        <taxon>Pezizomycotina</taxon>
        <taxon>Eurotiomycetes</taxon>
        <taxon>Eurotiomycetidae</taxon>
        <taxon>Eurotiales</taxon>
        <taxon>Aspergillaceae</taxon>
        <taxon>Aspergillus</taxon>
        <taxon>Aspergillus subgen. Fumigati</taxon>
    </lineage>
</organism>
<dbReference type="EMBL" id="BCLY01000016">
    <property type="protein sequence ID" value="GAQ10299.1"/>
    <property type="molecule type" value="Genomic_DNA"/>
</dbReference>
<reference evidence="2 5" key="1">
    <citation type="submission" date="2015-11" db="EMBL/GenBank/DDBJ databases">
        <title>Aspergillus lentulus strain IFM 54703T.</title>
        <authorList>
            <person name="Kusuya Y."/>
            <person name="Sakai K."/>
            <person name="Kamei K."/>
            <person name="Takahashi H."/>
            <person name="Yaguchi T."/>
        </authorList>
    </citation>
    <scope>NUCLEOTIDE SEQUENCE [LARGE SCALE GENOMIC DNA]</scope>
    <source>
        <strain evidence="2 5">IFM 54703</strain>
    </source>
</reference>
<dbReference type="PANTHER" id="PTHR43792:SF1">
    <property type="entry name" value="N-ACETYLTRANSFERASE DOMAIN-CONTAINING PROTEIN"/>
    <property type="match status" value="1"/>
</dbReference>
<dbReference type="GO" id="GO:0016747">
    <property type="term" value="F:acyltransferase activity, transferring groups other than amino-acyl groups"/>
    <property type="evidence" value="ECO:0007669"/>
    <property type="project" value="InterPro"/>
</dbReference>
<dbReference type="SUPFAM" id="SSF55729">
    <property type="entry name" value="Acyl-CoA N-acyltransferases (Nat)"/>
    <property type="match status" value="1"/>
</dbReference>
<dbReference type="EMBL" id="JAAAPU010000044">
    <property type="protein sequence ID" value="KAF4205308.1"/>
    <property type="molecule type" value="Genomic_DNA"/>
</dbReference>
<reference evidence="4" key="4">
    <citation type="submission" date="2020-04" db="EMBL/GenBank/DDBJ databases">
        <authorList>
            <person name="Santos R.A.C."/>
            <person name="Steenwyk J.L."/>
            <person name="Rivero-Menendez O."/>
            <person name="Mead M.E."/>
            <person name="Silva L.P."/>
            <person name="Bastos R.W."/>
            <person name="Alastruey-Izquierdo A."/>
            <person name="Goldman G.H."/>
            <person name="Rokas A."/>
        </authorList>
    </citation>
    <scope>NUCLEOTIDE SEQUENCE</scope>
    <source>
        <strain evidence="4">CNM-CM8927</strain>
    </source>
</reference>
<reference evidence="4" key="2">
    <citation type="journal article" date="2020" name="bioRxiv">
        <title>Genomic and phenotypic heterogeneity of clinical isolates of the human pathogens Aspergillus fumigatus, Aspergillus lentulus and Aspergillus fumigatiaffinis.</title>
        <authorList>
            <person name="dos Santos R.A.C."/>
            <person name="Steenwyk J.L."/>
            <person name="Rivero-Menendez O."/>
            <person name="Mead M.E."/>
            <person name="Silva L.P."/>
            <person name="Bastos R.W."/>
            <person name="Alastruey-Izquierdo A."/>
            <person name="Goldman G.H."/>
            <person name="Rokas A."/>
        </authorList>
    </citation>
    <scope>NUCLEOTIDE SEQUENCE</scope>
    <source>
        <strain evidence="4">CNM-CM8927</strain>
    </source>
</reference>
<dbReference type="InterPro" id="IPR051531">
    <property type="entry name" value="N-acetyltransferase"/>
</dbReference>
<dbReference type="InterPro" id="IPR016181">
    <property type="entry name" value="Acyl_CoA_acyltransferase"/>
</dbReference>